<dbReference type="InterPro" id="IPR024344">
    <property type="entry name" value="MDMPI_metal-binding"/>
</dbReference>
<keyword evidence="2" id="KW-0413">Isomerase</keyword>
<organism evidence="2 3">
    <name type="scientific">Arthrobacter yangruifuii</name>
    <dbReference type="NCBI Taxonomy" id="2606616"/>
    <lineage>
        <taxon>Bacteria</taxon>
        <taxon>Bacillati</taxon>
        <taxon>Actinomycetota</taxon>
        <taxon>Actinomycetes</taxon>
        <taxon>Micrococcales</taxon>
        <taxon>Micrococcaceae</taxon>
        <taxon>Arthrobacter</taxon>
    </lineage>
</organism>
<dbReference type="InterPro" id="IPR034660">
    <property type="entry name" value="DinB/YfiT-like"/>
</dbReference>
<dbReference type="EMBL" id="VTFX01000004">
    <property type="protein sequence ID" value="KAD3633335.1"/>
    <property type="molecule type" value="Genomic_DNA"/>
</dbReference>
<dbReference type="Proteomes" id="UP000326852">
    <property type="component" value="Unassembled WGS sequence"/>
</dbReference>
<dbReference type="GO" id="GO:0046872">
    <property type="term" value="F:metal ion binding"/>
    <property type="evidence" value="ECO:0007669"/>
    <property type="project" value="InterPro"/>
</dbReference>
<dbReference type="Pfam" id="PF11716">
    <property type="entry name" value="MDMPI_N"/>
    <property type="match status" value="1"/>
</dbReference>
<dbReference type="Gene3D" id="1.20.120.450">
    <property type="entry name" value="dinb family like domain"/>
    <property type="match status" value="1"/>
</dbReference>
<protein>
    <submittedName>
        <fullName evidence="2">Maleylpyruvate isomerase family mycothiol-dependent enzyme</fullName>
    </submittedName>
</protein>
<evidence type="ECO:0000313" key="2">
    <source>
        <dbReference type="EMBL" id="KAD3633335.1"/>
    </source>
</evidence>
<dbReference type="AlphaFoldDB" id="A0A5N6MHU2"/>
<comment type="caution">
    <text evidence="2">The sequence shown here is derived from an EMBL/GenBank/DDBJ whole genome shotgun (WGS) entry which is preliminary data.</text>
</comment>
<keyword evidence="3" id="KW-1185">Reference proteome</keyword>
<keyword evidence="2" id="KW-0670">Pyruvate</keyword>
<sequence length="205" mass="22261">MVWPSIDVERQALADDLAQVDEPLWSVPSLCVGLSVREVLAHLTVSGAVSGPRWFAGVLRARFDFDKQVDDRLREQLGASPAETLSRFRATIGSRTSPPLPRLALLGETVVHGEDIRRPLGLIRDYPAITLSSLLRYFAGTDQIVIARKRVRGLRLEAFDTGVTLGEGDVVRGSTLALIMAMTGRDAYYAELTGAGVAELSARSS</sequence>
<dbReference type="SUPFAM" id="SSF109854">
    <property type="entry name" value="DinB/YfiT-like putative metalloenzymes"/>
    <property type="match status" value="1"/>
</dbReference>
<evidence type="ECO:0000259" key="1">
    <source>
        <dbReference type="Pfam" id="PF11716"/>
    </source>
</evidence>
<accession>A0A5N6MHU2</accession>
<name>A0A5N6MHU2_9MICC</name>
<proteinExistence type="predicted"/>
<dbReference type="GO" id="GO:0016853">
    <property type="term" value="F:isomerase activity"/>
    <property type="evidence" value="ECO:0007669"/>
    <property type="project" value="UniProtKB-KW"/>
</dbReference>
<dbReference type="InterPro" id="IPR017517">
    <property type="entry name" value="Maleyloyr_isom"/>
</dbReference>
<reference evidence="2 3" key="1">
    <citation type="submission" date="2019-08" db="EMBL/GenBank/DDBJ databases">
        <title>Arthrobacter sp. nov., isolated from plateau pika and Tibetan wild ass.</title>
        <authorList>
            <person name="Ge Y."/>
        </authorList>
    </citation>
    <scope>NUCLEOTIDE SEQUENCE [LARGE SCALE GENOMIC DNA]</scope>
    <source>
        <strain evidence="2 3">785</strain>
    </source>
</reference>
<gene>
    <name evidence="2" type="ORF">GD627_08720</name>
</gene>
<dbReference type="NCBIfam" id="TIGR03083">
    <property type="entry name" value="maleylpyruvate isomerase family mycothiol-dependent enzyme"/>
    <property type="match status" value="1"/>
</dbReference>
<evidence type="ECO:0000313" key="3">
    <source>
        <dbReference type="Proteomes" id="UP000326852"/>
    </source>
</evidence>
<feature type="domain" description="Mycothiol-dependent maleylpyruvate isomerase metal-binding" evidence="1">
    <location>
        <begin position="9"/>
        <end position="94"/>
    </location>
</feature>